<keyword evidence="3" id="KW-1185">Reference proteome</keyword>
<protein>
    <submittedName>
        <fullName evidence="2">Uncharacterized protein</fullName>
    </submittedName>
</protein>
<proteinExistence type="predicted"/>
<feature type="region of interest" description="Disordered" evidence="1">
    <location>
        <begin position="38"/>
        <end position="67"/>
    </location>
</feature>
<reference evidence="2 3" key="1">
    <citation type="submission" date="2024-03" db="EMBL/GenBank/DDBJ databases">
        <title>Adaptation during the transition from Ophiocordyceps entomopathogen to insect associate is accompanied by gene loss and intensified selection.</title>
        <authorList>
            <person name="Ward C.M."/>
            <person name="Onetto C.A."/>
            <person name="Borneman A.R."/>
        </authorList>
    </citation>
    <scope>NUCLEOTIDE SEQUENCE [LARGE SCALE GENOMIC DNA]</scope>
    <source>
        <strain evidence="2">AWRI1</strain>
        <tissue evidence="2">Single Adult Female</tissue>
    </source>
</reference>
<comment type="caution">
    <text evidence="2">The sequence shown here is derived from an EMBL/GenBank/DDBJ whole genome shotgun (WGS) entry which is preliminary data.</text>
</comment>
<evidence type="ECO:0000256" key="1">
    <source>
        <dbReference type="SAM" id="MobiDB-lite"/>
    </source>
</evidence>
<evidence type="ECO:0000313" key="2">
    <source>
        <dbReference type="EMBL" id="KAK7576412.1"/>
    </source>
</evidence>
<dbReference type="EMBL" id="JBBCAQ010000036">
    <property type="protein sequence ID" value="KAK7576412.1"/>
    <property type="molecule type" value="Genomic_DNA"/>
</dbReference>
<evidence type="ECO:0000313" key="3">
    <source>
        <dbReference type="Proteomes" id="UP001367676"/>
    </source>
</evidence>
<dbReference type="Proteomes" id="UP001367676">
    <property type="component" value="Unassembled WGS sequence"/>
</dbReference>
<name>A0AAN9T7R0_9HEMI</name>
<feature type="compositionally biased region" description="Polar residues" evidence="1">
    <location>
        <begin position="41"/>
        <end position="54"/>
    </location>
</feature>
<feature type="compositionally biased region" description="Basic and acidic residues" evidence="1">
    <location>
        <begin position="55"/>
        <end position="67"/>
    </location>
</feature>
<sequence length="116" mass="12932">MSPDTFTVQSKPILLTMTFQHSHYSHSRKAVIIADKRPIKRNSSSPVTTTAGENEQQRSLRQSEHHESCPGILSGTIILPLIFTFGGWSKVFTPLIPHSANIFFILEPTTTLCVLI</sequence>
<dbReference type="AlphaFoldDB" id="A0AAN9T7R0"/>
<gene>
    <name evidence="2" type="ORF">V9T40_012698</name>
</gene>
<organism evidence="2 3">
    <name type="scientific">Parthenolecanium corni</name>
    <dbReference type="NCBI Taxonomy" id="536013"/>
    <lineage>
        <taxon>Eukaryota</taxon>
        <taxon>Metazoa</taxon>
        <taxon>Ecdysozoa</taxon>
        <taxon>Arthropoda</taxon>
        <taxon>Hexapoda</taxon>
        <taxon>Insecta</taxon>
        <taxon>Pterygota</taxon>
        <taxon>Neoptera</taxon>
        <taxon>Paraneoptera</taxon>
        <taxon>Hemiptera</taxon>
        <taxon>Sternorrhyncha</taxon>
        <taxon>Coccoidea</taxon>
        <taxon>Coccidae</taxon>
        <taxon>Parthenolecanium</taxon>
    </lineage>
</organism>
<accession>A0AAN9T7R0</accession>